<dbReference type="Gene3D" id="2.40.50.700">
    <property type="match status" value="1"/>
</dbReference>
<dbReference type="PROSITE" id="PS50096">
    <property type="entry name" value="IQ"/>
    <property type="match status" value="8"/>
</dbReference>
<dbReference type="InterPro" id="IPR033770">
    <property type="entry name" value="RRP44_S1"/>
</dbReference>
<dbReference type="InterPro" id="IPR001900">
    <property type="entry name" value="RNase_II/R"/>
</dbReference>
<dbReference type="GO" id="GO:0003723">
    <property type="term" value="F:RNA binding"/>
    <property type="evidence" value="ECO:0007669"/>
    <property type="project" value="UniProtKB-KW"/>
</dbReference>
<keyword evidence="8" id="KW-0694">RNA-binding</keyword>
<name>A0A6G0SAC8_9STRA</name>
<dbReference type="Pfam" id="PF00773">
    <property type="entry name" value="RNB"/>
    <property type="match status" value="1"/>
</dbReference>
<dbReference type="CDD" id="cd23767">
    <property type="entry name" value="IQCD"/>
    <property type="match status" value="1"/>
</dbReference>
<proteinExistence type="inferred from homology"/>
<dbReference type="SUPFAM" id="SSF50249">
    <property type="entry name" value="Nucleic acid-binding proteins"/>
    <property type="match status" value="3"/>
</dbReference>
<dbReference type="InterPro" id="IPR000048">
    <property type="entry name" value="IQ_motif_EF-hand-BS"/>
</dbReference>
<evidence type="ECO:0000256" key="7">
    <source>
        <dbReference type="ARBA" id="ARBA00022839"/>
    </source>
</evidence>
<dbReference type="Gene3D" id="2.40.50.690">
    <property type="match status" value="1"/>
</dbReference>
<evidence type="ECO:0000256" key="9">
    <source>
        <dbReference type="ARBA" id="ARBA00023242"/>
    </source>
</evidence>
<keyword evidence="5" id="KW-0378">Hydrolase</keyword>
<dbReference type="Pfam" id="PF17215">
    <property type="entry name" value="Rrp44_S1"/>
    <property type="match status" value="1"/>
</dbReference>
<keyword evidence="11" id="KW-0175">Coiled coil</keyword>
<dbReference type="InterPro" id="IPR012340">
    <property type="entry name" value="NA-bd_OB-fold"/>
</dbReference>
<dbReference type="GO" id="GO:0000176">
    <property type="term" value="C:nuclear exosome (RNase complex)"/>
    <property type="evidence" value="ECO:0007669"/>
    <property type="project" value="TreeGrafter"/>
</dbReference>
<evidence type="ECO:0000256" key="5">
    <source>
        <dbReference type="ARBA" id="ARBA00022801"/>
    </source>
</evidence>
<sequence length="2099" mass="241396">MMAALEDVDAPSWRVEVLNVVTKGGKIVRKVAERYLRDDLSCSLSLCTLCSAEADAITAVKGTKRIKTVLAESPHNGVYLLPSMKTALLRMDILEFSTKQKEEKDEGSAQRQEVFADVLVLETAWEYVRRQDLRVYDRLKALIMDRSRRFVPFANEHHRACFTGKKVTIPRGYENDDEVETRRESEEERNERAVATAWKWYAEHLKELQRDDVKILFLANDAEDLKHAEKHGVSGGVTIAEFLTPVIAEFPELQELLSMSTAEGEDLKLEGVSSSAGRGGKQQLYSHHLKAKEIMAGIKKKKYFKGTLRCEHWLVCHVLIHGANGVKIPVVVEGWEHINRAVDGDLVAIQMLPKDQWKRMSESGAGFDAVSASEEAGDETERQLEHIGEFEHLDLAKQNVKPTGRVVGIIQRNWRKCCGSLEPCQRSWTLNASGRCLVVPVDRKMPKIKIQTRQQEALMGKRLLVEIDSWSVDSKCPLGHYMRTLGDTGDELTETDVLLIEHDIASNQFSDEVMRCLPPEDWRITPQNSAGRRDLRRLPVLSIDPPNCCNIDDALHAKYLLTGNYEVGVHIADVTHFVCPGSALDKEAAARGISSYMVNRRCDMLPDLLTASFTSLTANKEHFAFSVLLELKLAADDVQVVGVDFCKSIIRSWVSLSYSEAQCLIDHSNAGSVLNHIESKPQRCARLQRQTLGNSVKMLSKIAGKLRRKRRKAGGSFDSDTEMRSFQDAKVLVEEFMLLADISVAKKIGQHFPLCSILRRHPVPSTTEVGSLVSEARAVGFRLRVGTSKELRESIDTVRTLIRNEGRKNLGMSKLLRNMTRCCRKPASYFRSGDINPAQFYHFGLAAPIYTHFTSPMRRYADMMVHRLLAAAIGVAPVPSCLKNELQSQIAKIKSDGVRVELLNFGIEGMIFLCNKGGPDEAAMQFDPTQHTLTLNNRKLRLFDRVRVKVYAAQTTGKNYELKLDLLDEHDKDEDIKNKGWKKAEANLLAILRGKSGASGSGRSGDAGATPYLQQLRRQLSSLDSSQKPRRRSTQPPGPAAEKSAAICSAVQLVLLEPLAAVQLEVSDVSCARLQYKLLGTKRYWFRSVKQEKQGKIRWEVKIYQICCRRSTVDVLLKCTWHTMPRLADEDVAIKSVGFFDTEKAAMTALDAAVKARDLTNPFTGLSTRKSELPLELVKYFQVIVVSDRFQRKTQNQRLDMIFELLLNATPNAANAQDDIDARLIFQQTQTLWPTTAFQLRGFSTVSDNVIAMPLWRSVACHFIICAKTPAQWKAGRSKQDMERSFTERFGVSHLANDRAFNLNQGALPVSRGLAELVSLNQEELVSRHKTESVPHFYHGLPDEVKRMIAEEQTKMDQGRVESLAFQKLAKNTEGTFVKKYLKRRREYLAVAVKLQQLYRSNMQSKTLRRCFRQHLGALALQRLFRGHQRRKYARAYFRVVTCAVLIIQSVFRSYKSRQETKAMRIKYCHATLNLQRVYRGFVGRQRVRRIRRLQAHAVMLEKLVRGFMGRRRANRIFLARHKQQVVIPACILIQRVWRGHRERLCVKAKRQALERVRVYLPAALRIETLIRGFLARRLVKKFHAANDAAKIIQKFWRSRRYFQKWMELMELRRKDRMASHIGSIARGILTRKFIQREKRKRYHRRVLEPSAGKIQRVFRGYIVRKRLEDTRDQIEAAITLQHMWRTRSTVKTIQEKLRGFRAMLRESAAGKIQRCYLCYRARQELNFRRLTHQACFGKAALAVQAAWRSYCSRKQLKEFRFCSLIERKACSLTQAKEDREMIEFDIFDARADLKRVMKYKAKTLRRIKEMKEMRIEWERRQPVVEKELSQLTEEDLDRGWGEAFETEKHILRFSLELSVEDILAKKQQVREYEEEIENLRIELEDLERDMEECILNETMELESYRDMELQRAGSLFAEEKARRVRLQRIRWGTRNVRKHVIMRERQDLQVFAKEALAKRQVEELGVLAFEKKQFVKRKLEQAVEDAARSRAKQNEVMMEMKRDSSVLQGFNEAVQRMQAISQDLSFQYRLPKTDLREDPCSVMCSDCGRITCDCHLRNNEEAGEDGASEGPTNQRDTNNAMINARNRNRLAKRWRYQD</sequence>
<evidence type="ECO:0000313" key="14">
    <source>
        <dbReference type="EMBL" id="KAE9352723.1"/>
    </source>
</evidence>
<dbReference type="CDD" id="cd09862">
    <property type="entry name" value="PIN_Rrp44-like"/>
    <property type="match status" value="1"/>
</dbReference>
<dbReference type="EMBL" id="QXFY01000195">
    <property type="protein sequence ID" value="KAE9352723.1"/>
    <property type="molecule type" value="Genomic_DNA"/>
</dbReference>
<comment type="caution">
    <text evidence="14">The sequence shown here is derived from an EMBL/GenBank/DDBJ whole genome shotgun (WGS) entry which is preliminary data.</text>
</comment>
<dbReference type="InterPro" id="IPR041505">
    <property type="entry name" value="Dis3_CSD2"/>
</dbReference>
<dbReference type="GO" id="GO:0004519">
    <property type="term" value="F:endonuclease activity"/>
    <property type="evidence" value="ECO:0007669"/>
    <property type="project" value="TreeGrafter"/>
</dbReference>
<feature type="region of interest" description="Disordered" evidence="12">
    <location>
        <begin position="1020"/>
        <end position="1041"/>
    </location>
</feature>
<dbReference type="GO" id="GO:0006364">
    <property type="term" value="P:rRNA processing"/>
    <property type="evidence" value="ECO:0007669"/>
    <property type="project" value="UniProtKB-KW"/>
</dbReference>
<dbReference type="GO" id="GO:0000177">
    <property type="term" value="C:cytoplasmic exosome (RNase complex)"/>
    <property type="evidence" value="ECO:0007669"/>
    <property type="project" value="TreeGrafter"/>
</dbReference>
<keyword evidence="6" id="KW-0271">Exosome</keyword>
<dbReference type="SMART" id="SM00015">
    <property type="entry name" value="IQ"/>
    <property type="match status" value="11"/>
</dbReference>
<dbReference type="Pfam" id="PF00612">
    <property type="entry name" value="IQ"/>
    <property type="match status" value="3"/>
</dbReference>
<accession>A0A6G0SAC8</accession>
<evidence type="ECO:0000256" key="1">
    <source>
        <dbReference type="ARBA" id="ARBA00004123"/>
    </source>
</evidence>
<keyword evidence="4" id="KW-0540">Nuclease</keyword>
<evidence type="ECO:0000256" key="12">
    <source>
        <dbReference type="SAM" id="MobiDB-lite"/>
    </source>
</evidence>
<comment type="similarity">
    <text evidence="2">Belongs to the RNR ribonuclease family.</text>
</comment>
<dbReference type="PROSITE" id="PS01175">
    <property type="entry name" value="RIBONUCLEASE_II"/>
    <property type="match status" value="1"/>
</dbReference>
<dbReference type="Proteomes" id="UP000486351">
    <property type="component" value="Unassembled WGS sequence"/>
</dbReference>
<dbReference type="Pfam" id="PF17849">
    <property type="entry name" value="OB_Dis3"/>
    <property type="match status" value="1"/>
</dbReference>
<feature type="region of interest" description="Disordered" evidence="12">
    <location>
        <begin position="2062"/>
        <end position="2088"/>
    </location>
</feature>
<keyword evidence="3" id="KW-0698">rRNA processing</keyword>
<evidence type="ECO:0000259" key="13">
    <source>
        <dbReference type="SMART" id="SM00955"/>
    </source>
</evidence>
<gene>
    <name evidence="14" type="ORF">PF008_g5330</name>
</gene>
<dbReference type="GO" id="GO:0016075">
    <property type="term" value="P:rRNA catabolic process"/>
    <property type="evidence" value="ECO:0007669"/>
    <property type="project" value="TreeGrafter"/>
</dbReference>
<keyword evidence="9" id="KW-0539">Nucleus</keyword>
<dbReference type="Gene3D" id="1.20.5.190">
    <property type="match status" value="5"/>
</dbReference>
<dbReference type="GO" id="GO:0000175">
    <property type="term" value="F:3'-5'-RNA exonuclease activity"/>
    <property type="evidence" value="ECO:0007669"/>
    <property type="project" value="UniProtKB-ARBA"/>
</dbReference>
<comment type="subcellular location">
    <subcellularLocation>
        <location evidence="1">Nucleus</location>
    </subcellularLocation>
</comment>
<keyword evidence="7 14" id="KW-0269">Exonuclease</keyword>
<evidence type="ECO:0000256" key="10">
    <source>
        <dbReference type="ARBA" id="ARBA00077930"/>
    </source>
</evidence>
<dbReference type="SMART" id="SM00955">
    <property type="entry name" value="RNB"/>
    <property type="match status" value="1"/>
</dbReference>
<evidence type="ECO:0000256" key="11">
    <source>
        <dbReference type="SAM" id="Coils"/>
    </source>
</evidence>
<evidence type="ECO:0000256" key="6">
    <source>
        <dbReference type="ARBA" id="ARBA00022835"/>
    </source>
</evidence>
<dbReference type="InterPro" id="IPR022966">
    <property type="entry name" value="RNase_II/R_CS"/>
</dbReference>
<dbReference type="Gene3D" id="3.40.50.1010">
    <property type="entry name" value="5'-nuclease"/>
    <property type="match status" value="1"/>
</dbReference>
<feature type="domain" description="RNB" evidence="13">
    <location>
        <begin position="532"/>
        <end position="875"/>
    </location>
</feature>
<evidence type="ECO:0000256" key="3">
    <source>
        <dbReference type="ARBA" id="ARBA00022552"/>
    </source>
</evidence>
<dbReference type="InterPro" id="IPR050180">
    <property type="entry name" value="RNR_Ribonuclease"/>
</dbReference>
<dbReference type="FunFam" id="2.40.50.700:FF:000001">
    <property type="entry name" value="Exosome complex exonuclease exoribonuclease (Rrp44)"/>
    <property type="match status" value="1"/>
</dbReference>
<evidence type="ECO:0000256" key="2">
    <source>
        <dbReference type="ARBA" id="ARBA00005785"/>
    </source>
</evidence>
<feature type="coiled-coil region" evidence="11">
    <location>
        <begin position="1856"/>
        <end position="1897"/>
    </location>
</feature>
<dbReference type="GO" id="GO:0071031">
    <property type="term" value="P:nuclear mRNA surveillance of mRNA 3'-end processing"/>
    <property type="evidence" value="ECO:0007669"/>
    <property type="project" value="TreeGrafter"/>
</dbReference>
<evidence type="ECO:0000313" key="15">
    <source>
        <dbReference type="Proteomes" id="UP000486351"/>
    </source>
</evidence>
<dbReference type="PANTHER" id="PTHR23355">
    <property type="entry name" value="RIBONUCLEASE"/>
    <property type="match status" value="1"/>
</dbReference>
<evidence type="ECO:0000256" key="8">
    <source>
        <dbReference type="ARBA" id="ARBA00022884"/>
    </source>
</evidence>
<dbReference type="PANTHER" id="PTHR23355:SF35">
    <property type="entry name" value="EXOSOME COMPLEX EXONUCLEASE RRP44"/>
    <property type="match status" value="1"/>
</dbReference>
<organism evidence="14 15">
    <name type="scientific">Phytophthora fragariae</name>
    <dbReference type="NCBI Taxonomy" id="53985"/>
    <lineage>
        <taxon>Eukaryota</taxon>
        <taxon>Sar</taxon>
        <taxon>Stramenopiles</taxon>
        <taxon>Oomycota</taxon>
        <taxon>Peronosporomycetes</taxon>
        <taxon>Peronosporales</taxon>
        <taxon>Peronosporaceae</taxon>
        <taxon>Phytophthora</taxon>
    </lineage>
</organism>
<dbReference type="Gene3D" id="2.40.50.140">
    <property type="entry name" value="Nucleic acid-binding proteins"/>
    <property type="match status" value="1"/>
</dbReference>
<protein>
    <recommendedName>
        <fullName evidence="10">Ribosomal RNA-processing protein 44</fullName>
    </recommendedName>
</protein>
<evidence type="ECO:0000256" key="4">
    <source>
        <dbReference type="ARBA" id="ARBA00022722"/>
    </source>
</evidence>
<reference evidence="14 15" key="1">
    <citation type="submission" date="2018-09" db="EMBL/GenBank/DDBJ databases">
        <title>Genomic investigation of the strawberry pathogen Phytophthora fragariae indicates pathogenicity is determined by transcriptional variation in three key races.</title>
        <authorList>
            <person name="Adams T.M."/>
            <person name="Armitage A.D."/>
            <person name="Sobczyk M.K."/>
            <person name="Bates H.J."/>
            <person name="Dunwell J.M."/>
            <person name="Nellist C.F."/>
            <person name="Harrison R.J."/>
        </authorList>
    </citation>
    <scope>NUCLEOTIDE SEQUENCE [LARGE SCALE GENOMIC DNA]</scope>
    <source>
        <strain evidence="14 15">NOV-77</strain>
    </source>
</reference>